<evidence type="ECO:0000313" key="1">
    <source>
        <dbReference type="EMBL" id="SVA54071.1"/>
    </source>
</evidence>
<evidence type="ECO:0008006" key="2">
    <source>
        <dbReference type="Google" id="ProtNLM"/>
    </source>
</evidence>
<dbReference type="GO" id="GO:0008964">
    <property type="term" value="F:phosphoenolpyruvate carboxylase activity"/>
    <property type="evidence" value="ECO:0007669"/>
    <property type="project" value="InterPro"/>
</dbReference>
<reference evidence="1" key="1">
    <citation type="submission" date="2018-05" db="EMBL/GenBank/DDBJ databases">
        <authorList>
            <person name="Lanie J.A."/>
            <person name="Ng W.-L."/>
            <person name="Kazmierczak K.M."/>
            <person name="Andrzejewski T.M."/>
            <person name="Davidsen T.M."/>
            <person name="Wayne K.J."/>
            <person name="Tettelin H."/>
            <person name="Glass J.I."/>
            <person name="Rusch D."/>
            <person name="Podicherti R."/>
            <person name="Tsui H.-C.T."/>
            <person name="Winkler M.E."/>
        </authorList>
    </citation>
    <scope>NUCLEOTIDE SEQUENCE</scope>
</reference>
<dbReference type="PRINTS" id="PR00150">
    <property type="entry name" value="PEPCARBXLASE"/>
</dbReference>
<dbReference type="AlphaFoldDB" id="A0A381WP51"/>
<dbReference type="Pfam" id="PF00311">
    <property type="entry name" value="PEPcase"/>
    <property type="match status" value="2"/>
</dbReference>
<dbReference type="GO" id="GO:0005829">
    <property type="term" value="C:cytosol"/>
    <property type="evidence" value="ECO:0007669"/>
    <property type="project" value="TreeGrafter"/>
</dbReference>
<gene>
    <name evidence="1" type="ORF">METZ01_LOCUS106925</name>
</gene>
<dbReference type="EMBL" id="UINC01012372">
    <property type="protein sequence ID" value="SVA54071.1"/>
    <property type="molecule type" value="Genomic_DNA"/>
</dbReference>
<dbReference type="PANTHER" id="PTHR30523:SF6">
    <property type="entry name" value="PHOSPHOENOLPYRUVATE CARBOXYLASE"/>
    <property type="match status" value="1"/>
</dbReference>
<dbReference type="InterPro" id="IPR021135">
    <property type="entry name" value="PEP_COase"/>
</dbReference>
<protein>
    <recommendedName>
        <fullName evidence="2">Phosphoenolpyruvate carboxylase</fullName>
    </recommendedName>
</protein>
<organism evidence="1">
    <name type="scientific">marine metagenome</name>
    <dbReference type="NCBI Taxonomy" id="408172"/>
    <lineage>
        <taxon>unclassified sequences</taxon>
        <taxon>metagenomes</taxon>
        <taxon>ecological metagenomes</taxon>
    </lineage>
</organism>
<dbReference type="SUPFAM" id="SSF51621">
    <property type="entry name" value="Phosphoenolpyruvate/pyruvate domain"/>
    <property type="match status" value="1"/>
</dbReference>
<dbReference type="PANTHER" id="PTHR30523">
    <property type="entry name" value="PHOSPHOENOLPYRUVATE CARBOXYLASE"/>
    <property type="match status" value="1"/>
</dbReference>
<name>A0A381WP51_9ZZZZ</name>
<dbReference type="InterPro" id="IPR015813">
    <property type="entry name" value="Pyrv/PenolPyrv_kinase-like_dom"/>
</dbReference>
<sequence>MGGVKDVGILIPVLAETCRTKLQQGETPKNIIEQFLKEQPNTKDQTEKFDFLFRVIQFVERQVVLIDALEDATFEDLNNLNGPGSISSLLTQAKEEKKTNTLLEKINNFSIRPVLTAHPTQFYPGRVLAIITDLTDAIKRNKTGLINTYLMQLGMTPFFKKKKPSPYDEAVNLTWYLQNIFYNSAGNIISSLRKNLSLNPGHLQLIQLGFWPGGDRDGNPFVNTDITLSVARRLKETILKCYYSDIRIIRRRISFTGVYEQLLEIEQQLLDSIRGKESLDYNSLKNGIQSILDDLNTHHKGVFKELLEDFLDRITLFGFYFAALDYRQDRSVIEKTIQHVSLKTLLEQDVTAETLFNNEKTIDILPSTDDRIGDTLETFKTIKRIQETNGERGCNRYIISNCQGEMDIASVYFLAKQTAFPGEKIPIDFIPLFETIDDLKNAEKIVTALFENNIYRKHLTQRSNKQTIMLGFSDGTKDGGYLSANWNIYKARESLSTLSEKY</sequence>
<feature type="non-terminal residue" evidence="1">
    <location>
        <position position="502"/>
    </location>
</feature>
<dbReference type="GO" id="GO:0015977">
    <property type="term" value="P:carbon fixation"/>
    <property type="evidence" value="ECO:0007669"/>
    <property type="project" value="InterPro"/>
</dbReference>
<proteinExistence type="predicted"/>
<dbReference type="GO" id="GO:0006099">
    <property type="term" value="P:tricarboxylic acid cycle"/>
    <property type="evidence" value="ECO:0007669"/>
    <property type="project" value="InterPro"/>
</dbReference>
<accession>A0A381WP51</accession>